<sequence>MTDLNAFSDAAFDPKLFINQACTGKTGDEPLERFLAELEMKLHLSAEDVGLYLQDHSGRAMQRIPAAAKELLRIKVRVRLADRNSDDVATLRGSAAAALKQLEDAGSGQAAAVVGQLQAVDTVKRRMEDACSTLKEAAGLSALFQQVDDHFASGNLRRVADTLAGMRRGLAVVGDSVAEFRGGRDRLARLEERFAAMVEAPLTAAFAKQEGEEAAALAGMLDTVERGDALQRLYCAARLPPLQALWDGYTAGTPFASWLPGFYNQVVHALAAEAAWCGAALPDHCPALPLALLGALLAKVERPYRQRLGVAMAAAAGSVMPLEHLEQVQAAAHDFAAAAFRALSAPPTAGAGLSPAAFGAVHAKLLAPVEEALQQYGDRELAYLGTQLQQIAAKGTAAAAGEAGAAALEGTIAPALTACEAALARCLKLTSGTALPALARVLDRAAQQYVSALQAAVAGMRRRLGEGGGGGDGGADSAEAVLPLLTVASQLVQRLALLEGSLRQAGAEVAPALLDGTADVPQEGQLPGAAALRLQAQLALRQQLAAFAASAASSAALLPLAAAAAAELEAGVGSCVLEVLTQRPRAQLAGLPRLGEWQQRAGALLLPTFSAYPLQYVTSVGEYLMMLPQQLESALLGEDNGEEAGQLVGDWIDKVALDTAAHYQQQLAALPGLTAQGAAQLAADLEYFCNVLTTLGVAVPPSLAAWHAAAAAPAHGFAAVAEAAAQGGDAAGRAAVAAVARLRGLQAGPAPQP</sequence>
<dbReference type="KEGG" id="cvr:CHLNCDRAFT_133750"/>
<keyword evidence="5" id="KW-0653">Protein transport</keyword>
<organism evidence="10">
    <name type="scientific">Chlorella variabilis</name>
    <name type="common">Green alga</name>
    <dbReference type="NCBI Taxonomy" id="554065"/>
    <lineage>
        <taxon>Eukaryota</taxon>
        <taxon>Viridiplantae</taxon>
        <taxon>Chlorophyta</taxon>
        <taxon>core chlorophytes</taxon>
        <taxon>Trebouxiophyceae</taxon>
        <taxon>Chlorellales</taxon>
        <taxon>Chlorellaceae</taxon>
        <taxon>Chlorella clade</taxon>
        <taxon>Chlorella</taxon>
    </lineage>
</organism>
<dbReference type="PANTHER" id="PTHR21443:SF0">
    <property type="entry name" value="CONSERVED OLIGOMERIC GOLGI COMPLEX SUBUNIT 7"/>
    <property type="match status" value="1"/>
</dbReference>
<evidence type="ECO:0000256" key="2">
    <source>
        <dbReference type="ARBA" id="ARBA00005831"/>
    </source>
</evidence>
<comment type="subcellular location">
    <subcellularLocation>
        <location evidence="1">Golgi apparatus membrane</location>
        <topology evidence="1">Peripheral membrane protein</topology>
    </subcellularLocation>
</comment>
<evidence type="ECO:0000313" key="10">
    <source>
        <dbReference type="Proteomes" id="UP000008141"/>
    </source>
</evidence>
<keyword evidence="4" id="KW-0813">Transport</keyword>
<reference evidence="9 10" key="1">
    <citation type="journal article" date="2010" name="Plant Cell">
        <title>The Chlorella variabilis NC64A genome reveals adaptation to photosymbiosis, coevolution with viruses, and cryptic sex.</title>
        <authorList>
            <person name="Blanc G."/>
            <person name="Duncan G."/>
            <person name="Agarkova I."/>
            <person name="Borodovsky M."/>
            <person name="Gurnon J."/>
            <person name="Kuo A."/>
            <person name="Lindquist E."/>
            <person name="Lucas S."/>
            <person name="Pangilinan J."/>
            <person name="Polle J."/>
            <person name="Salamov A."/>
            <person name="Terry A."/>
            <person name="Yamada T."/>
            <person name="Dunigan D.D."/>
            <person name="Grigoriev I.V."/>
            <person name="Claverie J.M."/>
            <person name="Van Etten J.L."/>
        </authorList>
    </citation>
    <scope>NUCLEOTIDE SEQUENCE [LARGE SCALE GENOMIC DNA]</scope>
    <source>
        <strain evidence="9 10">NC64A</strain>
    </source>
</reference>
<dbReference type="InParanoid" id="E1ZF59"/>
<evidence type="ECO:0000256" key="4">
    <source>
        <dbReference type="ARBA" id="ARBA00022448"/>
    </source>
</evidence>
<keyword evidence="7" id="KW-0472">Membrane</keyword>
<dbReference type="Pfam" id="PF10191">
    <property type="entry name" value="COG7"/>
    <property type="match status" value="1"/>
</dbReference>
<keyword evidence="10" id="KW-1185">Reference proteome</keyword>
<evidence type="ECO:0000256" key="3">
    <source>
        <dbReference type="ARBA" id="ARBA00020984"/>
    </source>
</evidence>
<dbReference type="GO" id="GO:0006886">
    <property type="term" value="P:intracellular protein transport"/>
    <property type="evidence" value="ECO:0007669"/>
    <property type="project" value="InterPro"/>
</dbReference>
<dbReference type="InterPro" id="IPR019335">
    <property type="entry name" value="COG7"/>
</dbReference>
<dbReference type="FunCoup" id="E1ZF59">
    <property type="interactions" value="1776"/>
</dbReference>
<dbReference type="AlphaFoldDB" id="E1ZF59"/>
<dbReference type="eggNOG" id="KOG4182">
    <property type="taxonomic scope" value="Eukaryota"/>
</dbReference>
<dbReference type="RefSeq" id="XP_005847546.1">
    <property type="nucleotide sequence ID" value="XM_005847484.1"/>
</dbReference>
<evidence type="ECO:0000256" key="8">
    <source>
        <dbReference type="ARBA" id="ARBA00031345"/>
    </source>
</evidence>
<keyword evidence="6" id="KW-0333">Golgi apparatus</keyword>
<dbReference type="GO" id="GO:0017119">
    <property type="term" value="C:Golgi transport complex"/>
    <property type="evidence" value="ECO:0007669"/>
    <property type="project" value="InterPro"/>
</dbReference>
<dbReference type="OMA" id="LKYYHNC"/>
<protein>
    <recommendedName>
        <fullName evidence="3">Conserved oligomeric Golgi complex subunit 7</fullName>
    </recommendedName>
    <alternativeName>
        <fullName evidence="8">Component of oligomeric Golgi complex 7</fullName>
    </alternativeName>
</protein>
<evidence type="ECO:0000256" key="6">
    <source>
        <dbReference type="ARBA" id="ARBA00023034"/>
    </source>
</evidence>
<dbReference type="PANTHER" id="PTHR21443">
    <property type="entry name" value="CONSERVED OLIGOMERIC GOLGI COMPLEX COMPONENT 7"/>
    <property type="match status" value="1"/>
</dbReference>
<dbReference type="GO" id="GO:0006890">
    <property type="term" value="P:retrograde vesicle-mediated transport, Golgi to endoplasmic reticulum"/>
    <property type="evidence" value="ECO:0007669"/>
    <property type="project" value="TreeGrafter"/>
</dbReference>
<dbReference type="Proteomes" id="UP000008141">
    <property type="component" value="Unassembled WGS sequence"/>
</dbReference>
<comment type="similarity">
    <text evidence="2">Belongs to the COG7 family.</text>
</comment>
<evidence type="ECO:0000256" key="1">
    <source>
        <dbReference type="ARBA" id="ARBA00004395"/>
    </source>
</evidence>
<evidence type="ECO:0000313" key="9">
    <source>
        <dbReference type="EMBL" id="EFN55444.1"/>
    </source>
</evidence>
<dbReference type="GO" id="GO:0007030">
    <property type="term" value="P:Golgi organization"/>
    <property type="evidence" value="ECO:0007669"/>
    <property type="project" value="TreeGrafter"/>
</dbReference>
<proteinExistence type="inferred from homology"/>
<evidence type="ECO:0000256" key="5">
    <source>
        <dbReference type="ARBA" id="ARBA00022927"/>
    </source>
</evidence>
<name>E1ZF59_CHLVA</name>
<gene>
    <name evidence="9" type="ORF">CHLNCDRAFT_133750</name>
</gene>
<dbReference type="STRING" id="554065.E1ZF59"/>
<accession>E1ZF59</accession>
<dbReference type="GeneID" id="17355124"/>
<dbReference type="GO" id="GO:0000139">
    <property type="term" value="C:Golgi membrane"/>
    <property type="evidence" value="ECO:0007669"/>
    <property type="project" value="UniProtKB-SubCell"/>
</dbReference>
<dbReference type="OrthoDB" id="245173at2759"/>
<dbReference type="EMBL" id="GL433844">
    <property type="protein sequence ID" value="EFN55444.1"/>
    <property type="molecule type" value="Genomic_DNA"/>
</dbReference>
<evidence type="ECO:0000256" key="7">
    <source>
        <dbReference type="ARBA" id="ARBA00023136"/>
    </source>
</evidence>